<name>A0A5P1E1D0_ASPOF</name>
<proteinExistence type="predicted"/>
<evidence type="ECO:0000256" key="1">
    <source>
        <dbReference type="ARBA" id="ARBA00022801"/>
    </source>
</evidence>
<keyword evidence="1" id="KW-0378">Hydrolase</keyword>
<keyword evidence="5" id="KW-1185">Reference proteome</keyword>
<organism evidence="4 5">
    <name type="scientific">Asparagus officinalis</name>
    <name type="common">Garden asparagus</name>
    <dbReference type="NCBI Taxonomy" id="4686"/>
    <lineage>
        <taxon>Eukaryota</taxon>
        <taxon>Viridiplantae</taxon>
        <taxon>Streptophyta</taxon>
        <taxon>Embryophyta</taxon>
        <taxon>Tracheophyta</taxon>
        <taxon>Spermatophyta</taxon>
        <taxon>Magnoliopsida</taxon>
        <taxon>Liliopsida</taxon>
        <taxon>Asparagales</taxon>
        <taxon>Asparagaceae</taxon>
        <taxon>Asparagoideae</taxon>
        <taxon>Asparagus</taxon>
    </lineage>
</organism>
<evidence type="ECO:0000259" key="3">
    <source>
        <dbReference type="Pfam" id="PF03629"/>
    </source>
</evidence>
<dbReference type="PANTHER" id="PTHR31988:SF15">
    <property type="entry name" value="ESTERASE, PUTATIVE (DUF303)-RELATED"/>
    <property type="match status" value="1"/>
</dbReference>
<dbReference type="Gramene" id="ONK56412">
    <property type="protein sequence ID" value="ONK56412"/>
    <property type="gene ID" value="A4U43_C10F8340"/>
</dbReference>
<dbReference type="GO" id="GO:0016787">
    <property type="term" value="F:hydrolase activity"/>
    <property type="evidence" value="ECO:0007669"/>
    <property type="project" value="UniProtKB-KW"/>
</dbReference>
<dbReference type="InterPro" id="IPR036514">
    <property type="entry name" value="SGNH_hydro_sf"/>
</dbReference>
<evidence type="ECO:0000313" key="5">
    <source>
        <dbReference type="Proteomes" id="UP000243459"/>
    </source>
</evidence>
<dbReference type="Gene3D" id="3.40.50.1110">
    <property type="entry name" value="SGNH hydrolase"/>
    <property type="match status" value="1"/>
</dbReference>
<accession>A0A5P1E1D0</accession>
<evidence type="ECO:0000256" key="2">
    <source>
        <dbReference type="SAM" id="MobiDB-lite"/>
    </source>
</evidence>
<dbReference type="InterPro" id="IPR052940">
    <property type="entry name" value="Carb_Esterase_6"/>
</dbReference>
<dbReference type="InterPro" id="IPR005181">
    <property type="entry name" value="SASA"/>
</dbReference>
<feature type="region of interest" description="Disordered" evidence="2">
    <location>
        <begin position="35"/>
        <end position="71"/>
    </location>
</feature>
<sequence>MPRARVIRLVPCAVGGTRIEEWARGGGFTGRWWPGARRRRTGGRRGIGGRVVVSGGERHGGEGGGGGVSGEDGEVALASGEGPFVDIVRKAQIGINLPNVLCVDAKGLQLETHQHLHLTTQAQVQLGTMLAASYLKHVAYKHNSSVFSKCDITHNHVRDLGESIDIV</sequence>
<reference evidence="5" key="1">
    <citation type="journal article" date="2017" name="Nat. Commun.">
        <title>The asparagus genome sheds light on the origin and evolution of a young Y chromosome.</title>
        <authorList>
            <person name="Harkess A."/>
            <person name="Zhou J."/>
            <person name="Xu C."/>
            <person name="Bowers J.E."/>
            <person name="Van der Hulst R."/>
            <person name="Ayyampalayam S."/>
            <person name="Mercati F."/>
            <person name="Riccardi P."/>
            <person name="McKain M.R."/>
            <person name="Kakrana A."/>
            <person name="Tang H."/>
            <person name="Ray J."/>
            <person name="Groenendijk J."/>
            <person name="Arikit S."/>
            <person name="Mathioni S.M."/>
            <person name="Nakano M."/>
            <person name="Shan H."/>
            <person name="Telgmann-Rauber A."/>
            <person name="Kanno A."/>
            <person name="Yue Z."/>
            <person name="Chen H."/>
            <person name="Li W."/>
            <person name="Chen Y."/>
            <person name="Xu X."/>
            <person name="Zhang Y."/>
            <person name="Luo S."/>
            <person name="Chen H."/>
            <person name="Gao J."/>
            <person name="Mao Z."/>
            <person name="Pires J.C."/>
            <person name="Luo M."/>
            <person name="Kudrna D."/>
            <person name="Wing R.A."/>
            <person name="Meyers B.C."/>
            <person name="Yi K."/>
            <person name="Kong H."/>
            <person name="Lavrijsen P."/>
            <person name="Sunseri F."/>
            <person name="Falavigna A."/>
            <person name="Ye Y."/>
            <person name="Leebens-Mack J.H."/>
            <person name="Chen G."/>
        </authorList>
    </citation>
    <scope>NUCLEOTIDE SEQUENCE [LARGE SCALE GENOMIC DNA]</scope>
    <source>
        <strain evidence="5">cv. DH0086</strain>
    </source>
</reference>
<gene>
    <name evidence="4" type="ORF">A4U43_C10F8340</name>
</gene>
<dbReference type="Proteomes" id="UP000243459">
    <property type="component" value="Chromosome 10"/>
</dbReference>
<dbReference type="OMA" id="CDITHNH"/>
<evidence type="ECO:0000313" key="4">
    <source>
        <dbReference type="EMBL" id="ONK56412.1"/>
    </source>
</evidence>
<dbReference type="PANTHER" id="PTHR31988">
    <property type="entry name" value="ESTERASE, PUTATIVE (DUF303)-RELATED"/>
    <property type="match status" value="1"/>
</dbReference>
<dbReference type="EMBL" id="CM007390">
    <property type="protein sequence ID" value="ONK56412.1"/>
    <property type="molecule type" value="Genomic_DNA"/>
</dbReference>
<protein>
    <recommendedName>
        <fullName evidence="3">Sialate O-acetylesterase domain-containing protein</fullName>
    </recommendedName>
</protein>
<feature type="domain" description="Sialate O-acetylesterase" evidence="3">
    <location>
        <begin position="75"/>
        <end position="136"/>
    </location>
</feature>
<dbReference type="Pfam" id="PF03629">
    <property type="entry name" value="SASA"/>
    <property type="match status" value="1"/>
</dbReference>
<dbReference type="AlphaFoldDB" id="A0A5P1E1D0"/>
<dbReference type="SUPFAM" id="SSF52266">
    <property type="entry name" value="SGNH hydrolase"/>
    <property type="match status" value="1"/>
</dbReference>